<protein>
    <submittedName>
        <fullName evidence="1">Uncharacterized protein</fullName>
    </submittedName>
</protein>
<name>A0A810Q6M3_9FIRM</name>
<organism evidence="1 2">
    <name type="scientific">Vescimonas coprocola</name>
    <dbReference type="NCBI Taxonomy" id="2714355"/>
    <lineage>
        <taxon>Bacteria</taxon>
        <taxon>Bacillati</taxon>
        <taxon>Bacillota</taxon>
        <taxon>Clostridia</taxon>
        <taxon>Eubacteriales</taxon>
        <taxon>Oscillospiraceae</taxon>
        <taxon>Vescimonas</taxon>
    </lineage>
</organism>
<sequence>MQSAQPTPVDVFLRTHPDRGGLRVQVTCGGGRFPVAGAQVVISRAFGTEEHIFYRGVTDGSGILSGIRLPAPPFAWSQASDTAALSGLDYQVSVQHPMFQPVAGRTATVFDGVETILPVMLEPVV</sequence>
<accession>A0A810Q6M3</accession>
<gene>
    <name evidence="1" type="ORF">MM50RIKEN_16900</name>
</gene>
<dbReference type="Proteomes" id="UP000681035">
    <property type="component" value="Chromosome"/>
</dbReference>
<evidence type="ECO:0000313" key="2">
    <source>
        <dbReference type="Proteomes" id="UP000681035"/>
    </source>
</evidence>
<reference evidence="1" key="1">
    <citation type="submission" date="2020-09" db="EMBL/GenBank/DDBJ databases">
        <title>New species isolated from human feces.</title>
        <authorList>
            <person name="Kitahara M."/>
            <person name="Shigeno Y."/>
            <person name="Shime M."/>
            <person name="Matsumoto Y."/>
            <person name="Nakamura S."/>
            <person name="Motooka D."/>
            <person name="Fukuoka S."/>
            <person name="Nishikawa H."/>
            <person name="Benno Y."/>
        </authorList>
    </citation>
    <scope>NUCLEOTIDE SEQUENCE</scope>
    <source>
        <strain evidence="1">MM50</strain>
    </source>
</reference>
<evidence type="ECO:0000313" key="1">
    <source>
        <dbReference type="EMBL" id="BCK81927.1"/>
    </source>
</evidence>
<dbReference type="RefSeq" id="WP_021858127.1">
    <property type="nucleotide sequence ID" value="NZ_AP023418.1"/>
</dbReference>
<dbReference type="AlphaFoldDB" id="A0A810Q6M3"/>
<proteinExistence type="predicted"/>
<keyword evidence="2" id="KW-1185">Reference proteome</keyword>
<dbReference type="KEGG" id="vcop:MM50RIKEN_16900"/>
<dbReference type="EMBL" id="AP023418">
    <property type="protein sequence ID" value="BCK81927.1"/>
    <property type="molecule type" value="Genomic_DNA"/>
</dbReference>